<proteinExistence type="predicted"/>
<comment type="caution">
    <text evidence="2">The sequence shown here is derived from an EMBL/GenBank/DDBJ whole genome shotgun (WGS) entry which is preliminary data.</text>
</comment>
<reference evidence="2" key="2">
    <citation type="submission" date="2023-05" db="EMBL/GenBank/DDBJ databases">
        <authorList>
            <person name="Fouks B."/>
        </authorList>
    </citation>
    <scope>NUCLEOTIDE SEQUENCE</scope>
    <source>
        <strain evidence="2">Stay&amp;Tobe</strain>
        <tissue evidence="2">Testes</tissue>
    </source>
</reference>
<evidence type="ECO:0000313" key="3">
    <source>
        <dbReference type="Proteomes" id="UP001233999"/>
    </source>
</evidence>
<sequence length="90" mass="10005">MTTEVAGSPLGDQKVLSVRHYEAGPPENVSQDLVDPENTFATTKEGSLKIHLHPPPGLNPRTSEHKNEHLLTLLMKLERKVMGMVEERPV</sequence>
<protein>
    <submittedName>
        <fullName evidence="2">Uncharacterized protein</fullName>
    </submittedName>
</protein>
<evidence type="ECO:0000256" key="1">
    <source>
        <dbReference type="SAM" id="MobiDB-lite"/>
    </source>
</evidence>
<reference evidence="2" key="1">
    <citation type="journal article" date="2023" name="IScience">
        <title>Live-bearing cockroach genome reveals convergent evolutionary mechanisms linked to viviparity in insects and beyond.</title>
        <authorList>
            <person name="Fouks B."/>
            <person name="Harrison M.C."/>
            <person name="Mikhailova A.A."/>
            <person name="Marchal E."/>
            <person name="English S."/>
            <person name="Carruthers M."/>
            <person name="Jennings E.C."/>
            <person name="Chiamaka E.L."/>
            <person name="Frigard R.A."/>
            <person name="Pippel M."/>
            <person name="Attardo G.M."/>
            <person name="Benoit J.B."/>
            <person name="Bornberg-Bauer E."/>
            <person name="Tobe S.S."/>
        </authorList>
    </citation>
    <scope>NUCLEOTIDE SEQUENCE</scope>
    <source>
        <strain evidence="2">Stay&amp;Tobe</strain>
    </source>
</reference>
<dbReference type="Proteomes" id="UP001233999">
    <property type="component" value="Unassembled WGS sequence"/>
</dbReference>
<gene>
    <name evidence="2" type="ORF">L9F63_010086</name>
</gene>
<dbReference type="AlphaFoldDB" id="A0AAD8AI26"/>
<accession>A0AAD8AI26</accession>
<keyword evidence="3" id="KW-1185">Reference proteome</keyword>
<feature type="region of interest" description="Disordered" evidence="1">
    <location>
        <begin position="1"/>
        <end position="64"/>
    </location>
</feature>
<feature type="non-terminal residue" evidence="2">
    <location>
        <position position="1"/>
    </location>
</feature>
<organism evidence="2 3">
    <name type="scientific">Diploptera punctata</name>
    <name type="common">Pacific beetle cockroach</name>
    <dbReference type="NCBI Taxonomy" id="6984"/>
    <lineage>
        <taxon>Eukaryota</taxon>
        <taxon>Metazoa</taxon>
        <taxon>Ecdysozoa</taxon>
        <taxon>Arthropoda</taxon>
        <taxon>Hexapoda</taxon>
        <taxon>Insecta</taxon>
        <taxon>Pterygota</taxon>
        <taxon>Neoptera</taxon>
        <taxon>Polyneoptera</taxon>
        <taxon>Dictyoptera</taxon>
        <taxon>Blattodea</taxon>
        <taxon>Blaberoidea</taxon>
        <taxon>Blaberidae</taxon>
        <taxon>Diplopterinae</taxon>
        <taxon>Diploptera</taxon>
    </lineage>
</organism>
<dbReference type="EMBL" id="JASPKZ010000810">
    <property type="protein sequence ID" value="KAJ9599436.1"/>
    <property type="molecule type" value="Genomic_DNA"/>
</dbReference>
<evidence type="ECO:0000313" key="2">
    <source>
        <dbReference type="EMBL" id="KAJ9599436.1"/>
    </source>
</evidence>
<name>A0AAD8AI26_DIPPU</name>